<keyword evidence="2" id="KW-1133">Transmembrane helix</keyword>
<keyword evidence="2" id="KW-0812">Transmembrane</keyword>
<sequence length="67" mass="7133">MYSSSMGFGCGSGKKSLTSMESSGSNHGRCFHRVHKRLVLVAVVMLTLPNMANKISLVSMLILSSSA</sequence>
<evidence type="ECO:0000256" key="1">
    <source>
        <dbReference type="SAM" id="MobiDB-lite"/>
    </source>
</evidence>
<evidence type="ECO:0000313" key="3">
    <source>
        <dbReference type="EMBL" id="JAD36830.1"/>
    </source>
</evidence>
<feature type="region of interest" description="Disordered" evidence="1">
    <location>
        <begin position="1"/>
        <end position="27"/>
    </location>
</feature>
<name>A0A0A8ZJB3_ARUDO</name>
<protein>
    <submittedName>
        <fullName evidence="3">Uncharacterized protein</fullName>
    </submittedName>
</protein>
<reference evidence="3" key="2">
    <citation type="journal article" date="2015" name="Data Brief">
        <title>Shoot transcriptome of the giant reed, Arundo donax.</title>
        <authorList>
            <person name="Barrero R.A."/>
            <person name="Guerrero F.D."/>
            <person name="Moolhuijzen P."/>
            <person name="Goolsby J.A."/>
            <person name="Tidwell J."/>
            <person name="Bellgard S.E."/>
            <person name="Bellgard M.I."/>
        </authorList>
    </citation>
    <scope>NUCLEOTIDE SEQUENCE</scope>
    <source>
        <tissue evidence="3">Shoot tissue taken approximately 20 cm above the soil surface</tissue>
    </source>
</reference>
<proteinExistence type="predicted"/>
<keyword evidence="2" id="KW-0472">Membrane</keyword>
<feature type="transmembrane region" description="Helical" evidence="2">
    <location>
        <begin position="38"/>
        <end position="63"/>
    </location>
</feature>
<evidence type="ECO:0000256" key="2">
    <source>
        <dbReference type="SAM" id="Phobius"/>
    </source>
</evidence>
<dbReference type="AlphaFoldDB" id="A0A0A8ZJB3"/>
<accession>A0A0A8ZJB3</accession>
<feature type="compositionally biased region" description="Polar residues" evidence="1">
    <location>
        <begin position="15"/>
        <end position="26"/>
    </location>
</feature>
<dbReference type="EMBL" id="GBRH01261065">
    <property type="protein sequence ID" value="JAD36830.1"/>
    <property type="molecule type" value="Transcribed_RNA"/>
</dbReference>
<reference evidence="3" key="1">
    <citation type="submission" date="2014-09" db="EMBL/GenBank/DDBJ databases">
        <authorList>
            <person name="Magalhaes I.L.F."/>
            <person name="Oliveira U."/>
            <person name="Santos F.R."/>
            <person name="Vidigal T.H.D.A."/>
            <person name="Brescovit A.D."/>
            <person name="Santos A.J."/>
        </authorList>
    </citation>
    <scope>NUCLEOTIDE SEQUENCE</scope>
    <source>
        <tissue evidence="3">Shoot tissue taken approximately 20 cm above the soil surface</tissue>
    </source>
</reference>
<organism evidence="3">
    <name type="scientific">Arundo donax</name>
    <name type="common">Giant reed</name>
    <name type="synonym">Donax arundinaceus</name>
    <dbReference type="NCBI Taxonomy" id="35708"/>
    <lineage>
        <taxon>Eukaryota</taxon>
        <taxon>Viridiplantae</taxon>
        <taxon>Streptophyta</taxon>
        <taxon>Embryophyta</taxon>
        <taxon>Tracheophyta</taxon>
        <taxon>Spermatophyta</taxon>
        <taxon>Magnoliopsida</taxon>
        <taxon>Liliopsida</taxon>
        <taxon>Poales</taxon>
        <taxon>Poaceae</taxon>
        <taxon>PACMAD clade</taxon>
        <taxon>Arundinoideae</taxon>
        <taxon>Arundineae</taxon>
        <taxon>Arundo</taxon>
    </lineage>
</organism>